<sequence>MLINEFDFDVGAQAAQSFQSNYLGVSQNGVDPVGYPFVYIAPSNTGIASGFDLDNNGSIVTTPGEPGYGNDAFGFGNFPGQFGMALYSKHPILTPDIRTCQTFLWQDMPNALLPDDPNTPEPNDWYSPEELAAFRLSSKSHWDVPIQIGDDIIHVLASHPTPPVFDGPEDRNGRRNHDEIRFWADYITPGAGGYIYDDQGNVGGLAAGSNFVIMGDLNADPFDGDSTDNAVLQVLNNPLVNTANPPASAGGPDATQRQGLNNLTHQGNPAFDTADFAEENFGGPGNLRVDYTLPSQTLSITGSGIFWPTADDPLFELVGDFPFPSSDHRLVWVDVQAEDDGASVPEPSTALAMLGLGGLGLWRRLRRASV</sequence>
<dbReference type="GO" id="GO:0003824">
    <property type="term" value="F:catalytic activity"/>
    <property type="evidence" value="ECO:0007669"/>
    <property type="project" value="InterPro"/>
</dbReference>
<dbReference type="Proteomes" id="UP000191901">
    <property type="component" value="Chromosome"/>
</dbReference>
<dbReference type="KEGG" id="hhg:XM38_042860"/>
<evidence type="ECO:0000313" key="3">
    <source>
        <dbReference type="EMBL" id="ASC73322.1"/>
    </source>
</evidence>
<proteinExistence type="predicted"/>
<evidence type="ECO:0008006" key="5">
    <source>
        <dbReference type="Google" id="ProtNLM"/>
    </source>
</evidence>
<evidence type="ECO:0000313" key="4">
    <source>
        <dbReference type="Proteomes" id="UP000191901"/>
    </source>
</evidence>
<organism evidence="3 4">
    <name type="scientific">Halomicronema hongdechloris C2206</name>
    <dbReference type="NCBI Taxonomy" id="1641165"/>
    <lineage>
        <taxon>Bacteria</taxon>
        <taxon>Bacillati</taxon>
        <taxon>Cyanobacteriota</taxon>
        <taxon>Cyanophyceae</taxon>
        <taxon>Nodosilineales</taxon>
        <taxon>Nodosilineaceae</taxon>
        <taxon>Halomicronema</taxon>
    </lineage>
</organism>
<dbReference type="SUPFAM" id="SSF56219">
    <property type="entry name" value="DNase I-like"/>
    <property type="match status" value="1"/>
</dbReference>
<reference evidence="3 4" key="1">
    <citation type="journal article" date="2016" name="Biochim. Biophys. Acta">
        <title>Characterization of red-shifted phycobilisomes isolated from the chlorophyll f-containing cyanobacterium Halomicronema hongdechloris.</title>
        <authorList>
            <person name="Li Y."/>
            <person name="Lin Y."/>
            <person name="Garvey C.J."/>
            <person name="Birch D."/>
            <person name="Corkery R.W."/>
            <person name="Loughlin P.C."/>
            <person name="Scheer H."/>
            <person name="Willows R.D."/>
            <person name="Chen M."/>
        </authorList>
    </citation>
    <scope>NUCLEOTIDE SEQUENCE [LARGE SCALE GENOMIC DNA]</scope>
    <source>
        <strain evidence="3 4">C2206</strain>
    </source>
</reference>
<name>A0A1Z3HST5_9CYAN</name>
<evidence type="ECO:0000259" key="1">
    <source>
        <dbReference type="Pfam" id="PF03372"/>
    </source>
</evidence>
<protein>
    <recommendedName>
        <fullName evidence="5">PEP-CTERM protein-sorting domain-containing protein</fullName>
    </recommendedName>
</protein>
<dbReference type="AlphaFoldDB" id="A0A1Z3HST5"/>
<dbReference type="Pfam" id="PF07589">
    <property type="entry name" value="PEP-CTERM"/>
    <property type="match status" value="1"/>
</dbReference>
<keyword evidence="4" id="KW-1185">Reference proteome</keyword>
<evidence type="ECO:0000259" key="2">
    <source>
        <dbReference type="Pfam" id="PF07589"/>
    </source>
</evidence>
<gene>
    <name evidence="3" type="ORF">XM38_042860</name>
</gene>
<feature type="domain" description="Endonuclease/exonuclease/phosphatase" evidence="1">
    <location>
        <begin position="54"/>
        <end position="328"/>
    </location>
</feature>
<dbReference type="EMBL" id="CP021983">
    <property type="protein sequence ID" value="ASC73322.1"/>
    <property type="molecule type" value="Genomic_DNA"/>
</dbReference>
<dbReference type="NCBIfam" id="TIGR02595">
    <property type="entry name" value="PEP_CTERM"/>
    <property type="match status" value="1"/>
</dbReference>
<dbReference type="Gene3D" id="3.60.10.10">
    <property type="entry name" value="Endonuclease/exonuclease/phosphatase"/>
    <property type="match status" value="1"/>
</dbReference>
<dbReference type="InterPro" id="IPR005135">
    <property type="entry name" value="Endo/exonuclease/phosphatase"/>
</dbReference>
<accession>A0A1Z3HST5</accession>
<feature type="domain" description="Ice-binding protein C-terminal" evidence="2">
    <location>
        <begin position="343"/>
        <end position="366"/>
    </location>
</feature>
<dbReference type="InterPro" id="IPR013424">
    <property type="entry name" value="Ice-binding_C"/>
</dbReference>
<dbReference type="InterPro" id="IPR036691">
    <property type="entry name" value="Endo/exonu/phosph_ase_sf"/>
</dbReference>
<dbReference type="Pfam" id="PF03372">
    <property type="entry name" value="Exo_endo_phos"/>
    <property type="match status" value="1"/>
</dbReference>